<dbReference type="EMBL" id="QUNF01000004">
    <property type="protein sequence ID" value="REG91387.1"/>
    <property type="molecule type" value="Genomic_DNA"/>
</dbReference>
<dbReference type="AlphaFoldDB" id="A0A3E0DA04"/>
<dbReference type="EMBL" id="QUNF01000014">
    <property type="protein sequence ID" value="REG84652.1"/>
    <property type="molecule type" value="Genomic_DNA"/>
</dbReference>
<protein>
    <recommendedName>
        <fullName evidence="7">IS30 family transposase</fullName>
    </recommendedName>
</protein>
<accession>A0A3E0DA04</accession>
<evidence type="ECO:0000313" key="4">
    <source>
        <dbReference type="EMBL" id="REG84652.1"/>
    </source>
</evidence>
<proteinExistence type="predicted"/>
<dbReference type="EMBL" id="QUNF01000053">
    <property type="protein sequence ID" value="REG76890.1"/>
    <property type="molecule type" value="Genomic_DNA"/>
</dbReference>
<gene>
    <name evidence="5" type="ORF">C8N25_1041</name>
    <name evidence="4" type="ORF">C8N25_1141</name>
    <name evidence="3" type="ORF">C8N25_13154</name>
    <name evidence="2" type="ORF">C8N25_1471</name>
    <name evidence="1" type="ORF">C8N25_1531</name>
</gene>
<organism evidence="3 6">
    <name type="scientific">Algoriphagus antarcticus</name>
    <dbReference type="NCBI Taxonomy" id="238540"/>
    <lineage>
        <taxon>Bacteria</taxon>
        <taxon>Pseudomonadati</taxon>
        <taxon>Bacteroidota</taxon>
        <taxon>Cytophagia</taxon>
        <taxon>Cytophagales</taxon>
        <taxon>Cyclobacteriaceae</taxon>
        <taxon>Algoriphagus</taxon>
    </lineage>
</organism>
<keyword evidence="6" id="KW-1185">Reference proteome</keyword>
<dbReference type="EMBL" id="QUNF01000047">
    <property type="protein sequence ID" value="REG76938.1"/>
    <property type="molecule type" value="Genomic_DNA"/>
</dbReference>
<name>A0A3E0DA04_9BACT</name>
<dbReference type="Proteomes" id="UP000256405">
    <property type="component" value="Unassembled WGS sequence"/>
</dbReference>
<evidence type="ECO:0000313" key="1">
    <source>
        <dbReference type="EMBL" id="REG76890.1"/>
    </source>
</evidence>
<comment type="caution">
    <text evidence="3">The sequence shown here is derived from an EMBL/GenBank/DDBJ whole genome shotgun (WGS) entry which is preliminary data.</text>
</comment>
<evidence type="ECO:0000313" key="2">
    <source>
        <dbReference type="EMBL" id="REG76938.1"/>
    </source>
</evidence>
<evidence type="ECO:0008006" key="7">
    <source>
        <dbReference type="Google" id="ProtNLM"/>
    </source>
</evidence>
<evidence type="ECO:0000313" key="3">
    <source>
        <dbReference type="EMBL" id="REG79506.1"/>
    </source>
</evidence>
<reference evidence="3 6" key="1">
    <citation type="submission" date="2018-08" db="EMBL/GenBank/DDBJ databases">
        <title>Genomic Encyclopedia of Archaeal and Bacterial Type Strains, Phase II (KMG-II): from individual species to whole genera.</title>
        <authorList>
            <person name="Goeker M."/>
        </authorList>
    </citation>
    <scope>NUCLEOTIDE SEQUENCE [LARGE SCALE GENOMIC DNA]</scope>
    <source>
        <strain evidence="3 6">DSM 15986</strain>
    </source>
</reference>
<feature type="non-terminal residue" evidence="3">
    <location>
        <position position="1"/>
    </location>
</feature>
<evidence type="ECO:0000313" key="6">
    <source>
        <dbReference type="Proteomes" id="UP000256405"/>
    </source>
</evidence>
<sequence>PRKRYGFKSPNEVFADAINNEGIVAFMT</sequence>
<dbReference type="EMBL" id="QUNF01000031">
    <property type="protein sequence ID" value="REG79506.1"/>
    <property type="molecule type" value="Genomic_DNA"/>
</dbReference>
<evidence type="ECO:0000313" key="5">
    <source>
        <dbReference type="EMBL" id="REG91387.1"/>
    </source>
</evidence>